<dbReference type="AlphaFoldDB" id="A0A6J4TC64"/>
<reference evidence="2" key="1">
    <citation type="submission" date="2020-02" db="EMBL/GenBank/DDBJ databases">
        <authorList>
            <person name="Meier V. D."/>
        </authorList>
    </citation>
    <scope>NUCLEOTIDE SEQUENCE</scope>
    <source>
        <strain evidence="2">AVDCRST_MAG31</strain>
    </source>
</reference>
<gene>
    <name evidence="2" type="ORF">AVDCRST_MAG31-1432</name>
</gene>
<feature type="region of interest" description="Disordered" evidence="1">
    <location>
        <begin position="1"/>
        <end position="153"/>
    </location>
</feature>
<feature type="non-terminal residue" evidence="2">
    <location>
        <position position="153"/>
    </location>
</feature>
<protein>
    <submittedName>
        <fullName evidence="2">Uncharacterized protein</fullName>
    </submittedName>
</protein>
<sequence length="153" mass="17396">GRPRQPPPHRRPGGPRPPRLAELRRVPGRQLRRGHRQAAVPPRRTRPRHLPDAGGGAASQPRRLHPRRRGDELHRHGPVRRRALRGHERRSLCHARPHHPLHRPRPRRPAARSARGTRPPDPQPRLSPGRGAPGGRALLQLHRHAEAPPRPDM</sequence>
<accession>A0A6J4TC64</accession>
<feature type="compositionally biased region" description="Basic and acidic residues" evidence="1">
    <location>
        <begin position="143"/>
        <end position="153"/>
    </location>
</feature>
<feature type="non-terminal residue" evidence="2">
    <location>
        <position position="1"/>
    </location>
</feature>
<feature type="compositionally biased region" description="Basic residues" evidence="1">
    <location>
        <begin position="1"/>
        <end position="13"/>
    </location>
</feature>
<name>A0A6J4TC64_9SPHN</name>
<organism evidence="2">
    <name type="scientific">uncultured Sphingomonas sp</name>
    <dbReference type="NCBI Taxonomy" id="158754"/>
    <lineage>
        <taxon>Bacteria</taxon>
        <taxon>Pseudomonadati</taxon>
        <taxon>Pseudomonadota</taxon>
        <taxon>Alphaproteobacteria</taxon>
        <taxon>Sphingomonadales</taxon>
        <taxon>Sphingomonadaceae</taxon>
        <taxon>Sphingomonas</taxon>
        <taxon>environmental samples</taxon>
    </lineage>
</organism>
<dbReference type="EMBL" id="CADCWA010000100">
    <property type="protein sequence ID" value="CAA9518385.1"/>
    <property type="molecule type" value="Genomic_DNA"/>
</dbReference>
<evidence type="ECO:0000256" key="1">
    <source>
        <dbReference type="SAM" id="MobiDB-lite"/>
    </source>
</evidence>
<feature type="compositionally biased region" description="Basic residues" evidence="1">
    <location>
        <begin position="92"/>
        <end position="110"/>
    </location>
</feature>
<feature type="compositionally biased region" description="Basic residues" evidence="1">
    <location>
        <begin position="26"/>
        <end position="36"/>
    </location>
</feature>
<proteinExistence type="predicted"/>
<evidence type="ECO:0000313" key="2">
    <source>
        <dbReference type="EMBL" id="CAA9518385.1"/>
    </source>
</evidence>